<reference evidence="4 5" key="1">
    <citation type="submission" date="2019-11" db="EMBL/GenBank/DDBJ databases">
        <authorList>
            <person name="Yuan L."/>
        </authorList>
    </citation>
    <scope>NUCLEOTIDE SEQUENCE [LARGE SCALE GENOMIC DNA]</scope>
    <source>
        <strain evidence="4 5">TRM43335</strain>
    </source>
</reference>
<dbReference type="Gene3D" id="3.40.190.10">
    <property type="entry name" value="Periplasmic binding protein-like II"/>
    <property type="match status" value="1"/>
</dbReference>
<comment type="caution">
    <text evidence="4">The sequence shown here is derived from an EMBL/GenBank/DDBJ whole genome shotgun (WGS) entry which is preliminary data.</text>
</comment>
<evidence type="ECO:0000313" key="5">
    <source>
        <dbReference type="Proteomes" id="UP000473014"/>
    </source>
</evidence>
<evidence type="ECO:0000313" key="4">
    <source>
        <dbReference type="EMBL" id="MTE18968.1"/>
    </source>
</evidence>
<dbReference type="Pfam" id="PF13416">
    <property type="entry name" value="SBP_bac_8"/>
    <property type="match status" value="1"/>
</dbReference>
<accession>A0A6G2B9N6</accession>
<proteinExistence type="inferred from homology"/>
<organism evidence="4 5">
    <name type="scientific">Streptomyces taklimakanensis</name>
    <dbReference type="NCBI Taxonomy" id="2569853"/>
    <lineage>
        <taxon>Bacteria</taxon>
        <taxon>Bacillati</taxon>
        <taxon>Actinomycetota</taxon>
        <taxon>Actinomycetes</taxon>
        <taxon>Kitasatosporales</taxon>
        <taxon>Streptomycetaceae</taxon>
        <taxon>Streptomyces</taxon>
    </lineage>
</organism>
<evidence type="ECO:0000256" key="2">
    <source>
        <dbReference type="ARBA" id="ARBA00022448"/>
    </source>
</evidence>
<dbReference type="InterPro" id="IPR006059">
    <property type="entry name" value="SBP"/>
</dbReference>
<name>A0A6G2B9N6_9ACTN</name>
<dbReference type="SUPFAM" id="SSF53850">
    <property type="entry name" value="Periplasmic binding protein-like II"/>
    <property type="match status" value="1"/>
</dbReference>
<dbReference type="PANTHER" id="PTHR43649:SF34">
    <property type="entry name" value="ABC TRANSPORTER PERIPLASMIC-BINDING PROTEIN YCJN-RELATED"/>
    <property type="match status" value="1"/>
</dbReference>
<sequence length="457" mass="48416">MATVALSAALCAVLLTGCGGVTRNTSDGRITVWSLENLPDRMATTEEIVDRFEERTGIEVELVGVAENQLPQLVMSAAAAGELPDVVGAVPLGLLWQMYANELLDTGTASDIVTGLGTDTFTDNALALASDGERRLGVPSDAWLQLLVHRADRLEEAGLPTPDTHRNLLRAARELDGDGRVGASLATDPGDIATQQGFESLALAGGCDMVRADGEVALDSPACRRAFEVYDTLAREHGAPGTQTVDSTRAGYFSGSSSLLLWSSFILDELAGLRADALPGCRECADDRGFLARNSGIVTSLEGPGGTGPTQFGEVTSWAVTEHAETEAARAFVEHMMGDGYRDWFGMAPEGKIPVRAGTPGDPEEYLRAWRSSEIGVDRRRPMDETYPPELLDRLARGVTEMSRWGIGRGQGTLVGAMGGELPVPKAVSAMTSGQLTPEEAAEEAAEEVAALRASLR</sequence>
<comment type="similarity">
    <text evidence="1">Belongs to the bacterial solute-binding protein 1 family.</text>
</comment>
<protein>
    <submittedName>
        <fullName evidence="4">Extracellular solute-binding protein</fullName>
    </submittedName>
</protein>
<keyword evidence="3" id="KW-0732">Signal</keyword>
<gene>
    <name evidence="4" type="ORF">F0L17_07445</name>
</gene>
<dbReference type="InterPro" id="IPR050490">
    <property type="entry name" value="Bact_solute-bd_prot1"/>
</dbReference>
<dbReference type="Proteomes" id="UP000473014">
    <property type="component" value="Unassembled WGS sequence"/>
</dbReference>
<keyword evidence="2" id="KW-0813">Transport</keyword>
<dbReference type="PANTHER" id="PTHR43649">
    <property type="entry name" value="ARABINOSE-BINDING PROTEIN-RELATED"/>
    <property type="match status" value="1"/>
</dbReference>
<evidence type="ECO:0000256" key="3">
    <source>
        <dbReference type="ARBA" id="ARBA00022729"/>
    </source>
</evidence>
<dbReference type="EMBL" id="WIXO01000001">
    <property type="protein sequence ID" value="MTE18968.1"/>
    <property type="molecule type" value="Genomic_DNA"/>
</dbReference>
<evidence type="ECO:0000256" key="1">
    <source>
        <dbReference type="ARBA" id="ARBA00008520"/>
    </source>
</evidence>
<dbReference type="AlphaFoldDB" id="A0A6G2B9N6"/>
<dbReference type="RefSeq" id="WP_420802394.1">
    <property type="nucleotide sequence ID" value="NZ_WIXO01000001.1"/>
</dbReference>
<keyword evidence="5" id="KW-1185">Reference proteome</keyword>